<evidence type="ECO:0000259" key="1">
    <source>
        <dbReference type="Pfam" id="PF00646"/>
    </source>
</evidence>
<dbReference type="AlphaFoldDB" id="A0AAD5S3V6"/>
<dbReference type="EMBL" id="JADGJD010001443">
    <property type="protein sequence ID" value="KAJ3042128.1"/>
    <property type="molecule type" value="Genomic_DNA"/>
</dbReference>
<name>A0AAD5S3V6_9FUNG</name>
<proteinExistence type="predicted"/>
<dbReference type="Proteomes" id="UP001212841">
    <property type="component" value="Unassembled WGS sequence"/>
</dbReference>
<comment type="caution">
    <text evidence="2">The sequence shown here is derived from an EMBL/GenBank/DDBJ whole genome shotgun (WGS) entry which is preliminary data.</text>
</comment>
<dbReference type="SUPFAM" id="SSF81383">
    <property type="entry name" value="F-box domain"/>
    <property type="match status" value="1"/>
</dbReference>
<dbReference type="InterPro" id="IPR001810">
    <property type="entry name" value="F-box_dom"/>
</dbReference>
<protein>
    <recommendedName>
        <fullName evidence="1">F-box domain-containing protein</fullName>
    </recommendedName>
</protein>
<sequence length="261" mass="29548">MTTETHDASAVQALPPELWGSIFSTLPFTSFYHLSQTNSFFANLSKDTHVRAKLFANAFSARLALDAMIFDSKNRSLLTLDLLNTLISLGSIVSRAAIQFVTQEFAGNRPSLHYKSERTQIPAFHPLFVSRLIELGYQKYETELHADRNDFDTLVKLLHGYLPSWNNGTLSSTKTFTEVATFIETYHCPLLDHHPSDEKKPFFSSKEILLQLCLDPDPSSWKLLQLLMSNSPSHYRDYISHLNTDVLASCTSIETIQTVLE</sequence>
<feature type="domain" description="F-box" evidence="1">
    <location>
        <begin position="14"/>
        <end position="49"/>
    </location>
</feature>
<dbReference type="InterPro" id="IPR036047">
    <property type="entry name" value="F-box-like_dom_sf"/>
</dbReference>
<reference evidence="2" key="1">
    <citation type="submission" date="2020-05" db="EMBL/GenBank/DDBJ databases">
        <title>Phylogenomic resolution of chytrid fungi.</title>
        <authorList>
            <person name="Stajich J.E."/>
            <person name="Amses K."/>
            <person name="Simmons R."/>
            <person name="Seto K."/>
            <person name="Myers J."/>
            <person name="Bonds A."/>
            <person name="Quandt C.A."/>
            <person name="Barry K."/>
            <person name="Liu P."/>
            <person name="Grigoriev I."/>
            <person name="Longcore J.E."/>
            <person name="James T.Y."/>
        </authorList>
    </citation>
    <scope>NUCLEOTIDE SEQUENCE</scope>
    <source>
        <strain evidence="2">JEL0318</strain>
    </source>
</reference>
<dbReference type="CDD" id="cd09917">
    <property type="entry name" value="F-box_SF"/>
    <property type="match status" value="1"/>
</dbReference>
<evidence type="ECO:0000313" key="2">
    <source>
        <dbReference type="EMBL" id="KAJ3042128.1"/>
    </source>
</evidence>
<dbReference type="Pfam" id="PF00646">
    <property type="entry name" value="F-box"/>
    <property type="match status" value="1"/>
</dbReference>
<accession>A0AAD5S3V6</accession>
<gene>
    <name evidence="2" type="ORF">HK097_002115</name>
</gene>
<evidence type="ECO:0000313" key="3">
    <source>
        <dbReference type="Proteomes" id="UP001212841"/>
    </source>
</evidence>
<organism evidence="2 3">
    <name type="scientific">Rhizophlyctis rosea</name>
    <dbReference type="NCBI Taxonomy" id="64517"/>
    <lineage>
        <taxon>Eukaryota</taxon>
        <taxon>Fungi</taxon>
        <taxon>Fungi incertae sedis</taxon>
        <taxon>Chytridiomycota</taxon>
        <taxon>Chytridiomycota incertae sedis</taxon>
        <taxon>Chytridiomycetes</taxon>
        <taxon>Rhizophlyctidales</taxon>
        <taxon>Rhizophlyctidaceae</taxon>
        <taxon>Rhizophlyctis</taxon>
    </lineage>
</organism>
<keyword evidence="3" id="KW-1185">Reference proteome</keyword>